<accession>A0A0M2V6M6</accession>
<evidence type="ECO:0000256" key="7">
    <source>
        <dbReference type="ARBA" id="ARBA00022989"/>
    </source>
</evidence>
<evidence type="ECO:0000256" key="9">
    <source>
        <dbReference type="ARBA" id="ARBA00023306"/>
    </source>
</evidence>
<evidence type="ECO:0000256" key="11">
    <source>
        <dbReference type="ARBA" id="ARBA00035703"/>
    </source>
</evidence>
<dbReference type="GO" id="GO:0005886">
    <property type="term" value="C:plasma membrane"/>
    <property type="evidence" value="ECO:0007669"/>
    <property type="project" value="UniProtKB-SubCell"/>
</dbReference>
<comment type="similarity">
    <text evidence="10">Belongs to the ZapG family.</text>
</comment>
<dbReference type="EMBL" id="LAHO01000004">
    <property type="protein sequence ID" value="KKO46281.1"/>
    <property type="molecule type" value="Genomic_DNA"/>
</dbReference>
<evidence type="ECO:0000256" key="4">
    <source>
        <dbReference type="ARBA" id="ARBA00022618"/>
    </source>
</evidence>
<dbReference type="PATRIC" id="fig|336831.14.peg.2896"/>
<keyword evidence="3" id="KW-0997">Cell inner membrane</keyword>
<evidence type="ECO:0000256" key="2">
    <source>
        <dbReference type="ARBA" id="ARBA00022475"/>
    </source>
</evidence>
<evidence type="ECO:0000256" key="10">
    <source>
        <dbReference type="ARBA" id="ARBA00035657"/>
    </source>
</evidence>
<dbReference type="PANTHER" id="PTHR39579">
    <property type="entry name" value="INNER MEMBRANE PROTEIN YHCB"/>
    <property type="match status" value="1"/>
</dbReference>
<dbReference type="PANTHER" id="PTHR39579:SF1">
    <property type="entry name" value="INNER MEMBRANE PROTEIN YHCB"/>
    <property type="match status" value="1"/>
</dbReference>
<evidence type="ECO:0000256" key="13">
    <source>
        <dbReference type="SAM" id="MobiDB-lite"/>
    </source>
</evidence>
<keyword evidence="9" id="KW-0131">Cell cycle</keyword>
<dbReference type="Pfam" id="PF06295">
    <property type="entry name" value="ZapG-like"/>
    <property type="match status" value="1"/>
</dbReference>
<keyword evidence="4" id="KW-0132">Cell division</keyword>
<name>A0A0M2V6M6_9GAMM</name>
<reference evidence="14 15" key="1">
    <citation type="submission" date="2015-03" db="EMBL/GenBank/DDBJ databases">
        <title>Draft genome sequences of two protease-producing strains of Arsukibacterium isolated from two cold and alkaline environments.</title>
        <authorList>
            <person name="Lylloff J.E."/>
            <person name="Skov L.B."/>
            <person name="Jepsen M."/>
            <person name="Hallin P.F."/>
            <person name="Sorensen S.J."/>
            <person name="Stougaard P."/>
            <person name="Glaring M.A."/>
        </authorList>
    </citation>
    <scope>NUCLEOTIDE SEQUENCE [LARGE SCALE GENOMIC DNA]</scope>
    <source>
        <strain evidence="14 15">GCM72</strain>
    </source>
</reference>
<sequence length="148" mass="16792">MDLTFALAGLAVGLIVGAILARLYSLKQFNSHKLQQELDASRQQLSQYRQDVSQHLDVTNQLMTQLQDNYARIARHVQQSKMQLVEQPPTAKNSDLNYLSTDTAAHIKQSLHQIDEKRRVYSAVDEQPRDYSGEASGLIKERKVSNPE</sequence>
<keyword evidence="7" id="KW-1133">Transmembrane helix</keyword>
<keyword evidence="6" id="KW-0133">Cell shape</keyword>
<organism evidence="14 15">
    <name type="scientific">Arsukibacterium ikkense</name>
    <dbReference type="NCBI Taxonomy" id="336831"/>
    <lineage>
        <taxon>Bacteria</taxon>
        <taxon>Pseudomonadati</taxon>
        <taxon>Pseudomonadota</taxon>
        <taxon>Gammaproteobacteria</taxon>
        <taxon>Chromatiales</taxon>
        <taxon>Chromatiaceae</taxon>
        <taxon>Arsukibacterium</taxon>
    </lineage>
</organism>
<dbReference type="OrthoDB" id="5766209at2"/>
<dbReference type="InterPro" id="IPR009386">
    <property type="entry name" value="ZapG-like"/>
</dbReference>
<evidence type="ECO:0000256" key="12">
    <source>
        <dbReference type="ARBA" id="ARBA00035727"/>
    </source>
</evidence>
<dbReference type="GO" id="GO:0008360">
    <property type="term" value="P:regulation of cell shape"/>
    <property type="evidence" value="ECO:0007669"/>
    <property type="project" value="UniProtKB-KW"/>
</dbReference>
<dbReference type="AlphaFoldDB" id="A0A0M2V6M6"/>
<dbReference type="RefSeq" id="WP_046556722.1">
    <property type="nucleotide sequence ID" value="NZ_LAHO01000004.1"/>
</dbReference>
<keyword evidence="2" id="KW-1003">Cell membrane</keyword>
<evidence type="ECO:0000313" key="14">
    <source>
        <dbReference type="EMBL" id="KKO46281.1"/>
    </source>
</evidence>
<evidence type="ECO:0000256" key="3">
    <source>
        <dbReference type="ARBA" id="ARBA00022519"/>
    </source>
</evidence>
<keyword evidence="15" id="KW-1185">Reference proteome</keyword>
<keyword evidence="8" id="KW-0472">Membrane</keyword>
<dbReference type="GO" id="GO:0051301">
    <property type="term" value="P:cell division"/>
    <property type="evidence" value="ECO:0007669"/>
    <property type="project" value="UniProtKB-KW"/>
</dbReference>
<comment type="subcellular location">
    <subcellularLocation>
        <location evidence="1">Cell inner membrane</location>
        <topology evidence="1">Single-pass membrane protein</topology>
    </subcellularLocation>
</comment>
<evidence type="ECO:0000313" key="15">
    <source>
        <dbReference type="Proteomes" id="UP000034228"/>
    </source>
</evidence>
<proteinExistence type="inferred from homology"/>
<gene>
    <name evidence="14" type="ORF">WG68_05780</name>
</gene>
<comment type="caution">
    <text evidence="14">The sequence shown here is derived from an EMBL/GenBank/DDBJ whole genome shotgun (WGS) entry which is preliminary data.</text>
</comment>
<feature type="region of interest" description="Disordered" evidence="13">
    <location>
        <begin position="121"/>
        <end position="148"/>
    </location>
</feature>
<dbReference type="STRING" id="336831.WG68_05780"/>
<evidence type="ECO:0000256" key="5">
    <source>
        <dbReference type="ARBA" id="ARBA00022692"/>
    </source>
</evidence>
<evidence type="ECO:0000256" key="8">
    <source>
        <dbReference type="ARBA" id="ARBA00023136"/>
    </source>
</evidence>
<keyword evidence="5" id="KW-0812">Transmembrane</keyword>
<evidence type="ECO:0000256" key="1">
    <source>
        <dbReference type="ARBA" id="ARBA00004377"/>
    </source>
</evidence>
<dbReference type="Proteomes" id="UP000034228">
    <property type="component" value="Unassembled WGS sequence"/>
</dbReference>
<protein>
    <recommendedName>
        <fullName evidence="11">Z-ring associated protein G</fullName>
    </recommendedName>
    <alternativeName>
        <fullName evidence="12">Cell division protein ZapG</fullName>
    </alternativeName>
</protein>
<feature type="compositionally biased region" description="Basic and acidic residues" evidence="13">
    <location>
        <begin position="139"/>
        <end position="148"/>
    </location>
</feature>
<evidence type="ECO:0000256" key="6">
    <source>
        <dbReference type="ARBA" id="ARBA00022960"/>
    </source>
</evidence>